<reference evidence="3 4" key="1">
    <citation type="journal article" date="2016" name="Mol. Biol. Evol.">
        <title>Comparative Genomics of Early-Diverging Mushroom-Forming Fungi Provides Insights into the Origins of Lignocellulose Decay Capabilities.</title>
        <authorList>
            <person name="Nagy L.G."/>
            <person name="Riley R."/>
            <person name="Tritt A."/>
            <person name="Adam C."/>
            <person name="Daum C."/>
            <person name="Floudas D."/>
            <person name="Sun H."/>
            <person name="Yadav J.S."/>
            <person name="Pangilinan J."/>
            <person name="Larsson K.H."/>
            <person name="Matsuura K."/>
            <person name="Barry K."/>
            <person name="Labutti K."/>
            <person name="Kuo R."/>
            <person name="Ohm R.A."/>
            <person name="Bhattacharya S.S."/>
            <person name="Shirouzu T."/>
            <person name="Yoshinaga Y."/>
            <person name="Martin F.M."/>
            <person name="Grigoriev I.V."/>
            <person name="Hibbett D.S."/>
        </authorList>
    </citation>
    <scope>NUCLEOTIDE SEQUENCE [LARGE SCALE GENOMIC DNA]</scope>
    <source>
        <strain evidence="3 4">L-15889</strain>
    </source>
</reference>
<evidence type="ECO:0000313" key="3">
    <source>
        <dbReference type="EMBL" id="KZT66222.1"/>
    </source>
</evidence>
<feature type="domain" description="DUF6534" evidence="2">
    <location>
        <begin position="200"/>
        <end position="285"/>
    </location>
</feature>
<dbReference type="Pfam" id="PF20152">
    <property type="entry name" value="DUF6534"/>
    <property type="match status" value="1"/>
</dbReference>
<feature type="transmembrane region" description="Helical" evidence="1">
    <location>
        <begin position="148"/>
        <end position="172"/>
    </location>
</feature>
<keyword evidence="1" id="KW-1133">Transmembrane helix</keyword>
<organism evidence="3 4">
    <name type="scientific">Daedalea quercina L-15889</name>
    <dbReference type="NCBI Taxonomy" id="1314783"/>
    <lineage>
        <taxon>Eukaryota</taxon>
        <taxon>Fungi</taxon>
        <taxon>Dikarya</taxon>
        <taxon>Basidiomycota</taxon>
        <taxon>Agaricomycotina</taxon>
        <taxon>Agaricomycetes</taxon>
        <taxon>Polyporales</taxon>
        <taxon>Fomitopsis</taxon>
    </lineage>
</organism>
<sequence length="347" mass="38886">MSNASAAATIAEEAALVRQDYALIFVATFISQLLFGIVIAQVYIYYTRYQRDDLWVKTFVFFLFICDVCSAAFTICWMFFLFVSNWGDIVVFSQPTWMLATGDDSVFLRHINFCSLPVVPLVVDPLILPPKGLMTCTTHFFYAWRIRIITESFWLAGLICFFGIGTLAGALGGTAEFLRVKSLTDLMSLKPIAIVWLLCSATGDIMITVILSWSLREKRSTFKRTNKIIDRVIRITIQNGLLTATMATIALILYLTSSIPYHLALSLILPRMYSNSVLSSLNYRDALRDDNPTCHSSSGSLDGFATDSTMRTQQTKVMAHVDAHEPTDTSVIESDGDWEVSSKMYPV</sequence>
<gene>
    <name evidence="3" type="ORF">DAEQUDRAFT_768250</name>
</gene>
<dbReference type="EMBL" id="KV429093">
    <property type="protein sequence ID" value="KZT66222.1"/>
    <property type="molecule type" value="Genomic_DNA"/>
</dbReference>
<dbReference type="Proteomes" id="UP000076727">
    <property type="component" value="Unassembled WGS sequence"/>
</dbReference>
<dbReference type="AlphaFoldDB" id="A0A165MWS8"/>
<feature type="transmembrane region" description="Helical" evidence="1">
    <location>
        <begin position="21"/>
        <end position="46"/>
    </location>
</feature>
<accession>A0A165MWS8</accession>
<dbReference type="PANTHER" id="PTHR40465:SF1">
    <property type="entry name" value="DUF6534 DOMAIN-CONTAINING PROTEIN"/>
    <property type="match status" value="1"/>
</dbReference>
<dbReference type="PANTHER" id="PTHR40465">
    <property type="entry name" value="CHROMOSOME 1, WHOLE GENOME SHOTGUN SEQUENCE"/>
    <property type="match status" value="1"/>
</dbReference>
<dbReference type="STRING" id="1314783.A0A165MWS8"/>
<proteinExistence type="predicted"/>
<evidence type="ECO:0000259" key="2">
    <source>
        <dbReference type="Pfam" id="PF20152"/>
    </source>
</evidence>
<protein>
    <recommendedName>
        <fullName evidence="2">DUF6534 domain-containing protein</fullName>
    </recommendedName>
</protein>
<feature type="transmembrane region" description="Helical" evidence="1">
    <location>
        <begin position="106"/>
        <end position="127"/>
    </location>
</feature>
<dbReference type="InterPro" id="IPR045339">
    <property type="entry name" value="DUF6534"/>
</dbReference>
<keyword evidence="1" id="KW-0812">Transmembrane</keyword>
<evidence type="ECO:0000313" key="4">
    <source>
        <dbReference type="Proteomes" id="UP000076727"/>
    </source>
</evidence>
<keyword evidence="1" id="KW-0472">Membrane</keyword>
<evidence type="ECO:0000256" key="1">
    <source>
        <dbReference type="SAM" id="Phobius"/>
    </source>
</evidence>
<keyword evidence="4" id="KW-1185">Reference proteome</keyword>
<feature type="transmembrane region" description="Helical" evidence="1">
    <location>
        <begin position="236"/>
        <end position="255"/>
    </location>
</feature>
<feature type="transmembrane region" description="Helical" evidence="1">
    <location>
        <begin position="192"/>
        <end position="215"/>
    </location>
</feature>
<name>A0A165MWS8_9APHY</name>
<feature type="transmembrane region" description="Helical" evidence="1">
    <location>
        <begin position="58"/>
        <end position="86"/>
    </location>
</feature>
<dbReference type="OrthoDB" id="3183258at2759"/>